<feature type="chain" id="PRO_5014410854" description="DUF4421 domain-containing protein" evidence="1">
    <location>
        <begin position="22"/>
        <end position="333"/>
    </location>
</feature>
<dbReference type="Pfam" id="PF14391">
    <property type="entry name" value="DUF4421"/>
    <property type="match status" value="1"/>
</dbReference>
<name>A0A2K1E346_9FLAO</name>
<accession>A0A2K1E346</accession>
<evidence type="ECO:0000256" key="1">
    <source>
        <dbReference type="SAM" id="SignalP"/>
    </source>
</evidence>
<protein>
    <recommendedName>
        <fullName evidence="4">DUF4421 domain-containing protein</fullName>
    </recommendedName>
</protein>
<evidence type="ECO:0008006" key="4">
    <source>
        <dbReference type="Google" id="ProtNLM"/>
    </source>
</evidence>
<dbReference type="Proteomes" id="UP000236641">
    <property type="component" value="Unassembled WGS sequence"/>
</dbReference>
<reference evidence="2 3" key="1">
    <citation type="submission" date="2018-01" db="EMBL/GenBank/DDBJ databases">
        <title>The draft genome of Hanstruepera neustonica JCM19743.</title>
        <authorList>
            <person name="He R.-H."/>
            <person name="Du Z.-J."/>
        </authorList>
    </citation>
    <scope>NUCLEOTIDE SEQUENCE [LARGE SCALE GENOMIC DNA]</scope>
    <source>
        <strain evidence="2 3">JCM19743</strain>
    </source>
</reference>
<proteinExistence type="predicted"/>
<gene>
    <name evidence="2" type="ORF">C1T31_00820</name>
</gene>
<dbReference type="AlphaFoldDB" id="A0A2K1E346"/>
<sequence>MGIKYVVFVFVLLCCNAIVFSQTENDSIVYDIQTEYIEKFPNRITARLFYVNTSNSLKVNDRNSDLYFNLTPNKQNRIGASVSFRSLTISYSFAPNFLAENKDNENSKLFNLDFRNYFGRHWMQTLDLYQAKGFYLENRDINLYFPRIKSFKIGGATSYIFNENFSFRAIASQDEKQLKSTGSFIPRIVYYYTKLNIRGEDNSTDTELHTFDIVFAPSYYYNFVPTKNLFISAGVSAGIGLNYSKNEDNNHIQDDESLTSLTTELNFRGSLTYDISSFYLGTHYNYLILNHNTDRSSYVNDNIPFFQIFAGYRFRAPKKLVRKADDINEKIKL</sequence>
<evidence type="ECO:0000313" key="3">
    <source>
        <dbReference type="Proteomes" id="UP000236641"/>
    </source>
</evidence>
<dbReference type="InterPro" id="IPR025535">
    <property type="entry name" value="DUF4421"/>
</dbReference>
<comment type="caution">
    <text evidence="2">The sequence shown here is derived from an EMBL/GenBank/DDBJ whole genome shotgun (WGS) entry which is preliminary data.</text>
</comment>
<organism evidence="2 3">
    <name type="scientific">Hanstruepera neustonica</name>
    <dbReference type="NCBI Taxonomy" id="1445657"/>
    <lineage>
        <taxon>Bacteria</taxon>
        <taxon>Pseudomonadati</taxon>
        <taxon>Bacteroidota</taxon>
        <taxon>Flavobacteriia</taxon>
        <taxon>Flavobacteriales</taxon>
        <taxon>Flavobacteriaceae</taxon>
        <taxon>Hanstruepera</taxon>
    </lineage>
</organism>
<dbReference type="OrthoDB" id="669053at2"/>
<keyword evidence="3" id="KW-1185">Reference proteome</keyword>
<dbReference type="EMBL" id="POWF01000001">
    <property type="protein sequence ID" value="PNQ74716.1"/>
    <property type="molecule type" value="Genomic_DNA"/>
</dbReference>
<evidence type="ECO:0000313" key="2">
    <source>
        <dbReference type="EMBL" id="PNQ74716.1"/>
    </source>
</evidence>
<keyword evidence="1" id="KW-0732">Signal</keyword>
<dbReference type="RefSeq" id="WP_103050568.1">
    <property type="nucleotide sequence ID" value="NZ_POWF01000001.1"/>
</dbReference>
<feature type="signal peptide" evidence="1">
    <location>
        <begin position="1"/>
        <end position="21"/>
    </location>
</feature>